<dbReference type="EMBL" id="JBHHMI010000007">
    <property type="protein sequence ID" value="MFB5267207.1"/>
    <property type="molecule type" value="Genomic_DNA"/>
</dbReference>
<keyword evidence="14" id="KW-1185">Reference proteome</keyword>
<name>A0ABV5AT72_9BACL</name>
<proteinExistence type="inferred from homology"/>
<dbReference type="Gene3D" id="3.10.170.10">
    <property type="match status" value="1"/>
</dbReference>
<comment type="similarity">
    <text evidence="2 9">Belongs to the peptidase M4 family.</text>
</comment>
<evidence type="ECO:0000313" key="14">
    <source>
        <dbReference type="Proteomes" id="UP001580346"/>
    </source>
</evidence>
<feature type="chain" id="PRO_5044999937" description="Neutral metalloproteinase" evidence="9">
    <location>
        <begin position="25"/>
        <end position="551"/>
    </location>
</feature>
<dbReference type="Pfam" id="PF01447">
    <property type="entry name" value="Peptidase_M4"/>
    <property type="match status" value="1"/>
</dbReference>
<dbReference type="SUPFAM" id="SSF55486">
    <property type="entry name" value="Metalloproteases ('zincins'), catalytic domain"/>
    <property type="match status" value="1"/>
</dbReference>
<dbReference type="Gene3D" id="1.10.390.10">
    <property type="entry name" value="Neutral Protease Domain 2"/>
    <property type="match status" value="1"/>
</dbReference>
<evidence type="ECO:0000256" key="2">
    <source>
        <dbReference type="ARBA" id="ARBA00009388"/>
    </source>
</evidence>
<evidence type="ECO:0000313" key="13">
    <source>
        <dbReference type="EMBL" id="MFB5267207.1"/>
    </source>
</evidence>
<evidence type="ECO:0000256" key="6">
    <source>
        <dbReference type="ARBA" id="ARBA00022801"/>
    </source>
</evidence>
<keyword evidence="3 9" id="KW-0645">Protease</keyword>
<feature type="domain" description="FTP" evidence="12">
    <location>
        <begin position="76"/>
        <end position="124"/>
    </location>
</feature>
<keyword evidence="8 9" id="KW-0482">Metalloprotease</keyword>
<evidence type="ECO:0000256" key="3">
    <source>
        <dbReference type="ARBA" id="ARBA00022670"/>
    </source>
</evidence>
<feature type="signal peptide" evidence="9">
    <location>
        <begin position="1"/>
        <end position="24"/>
    </location>
</feature>
<keyword evidence="7 9" id="KW-0862">Zinc</keyword>
<dbReference type="InterPro" id="IPR013856">
    <property type="entry name" value="Peptidase_M4_domain"/>
</dbReference>
<dbReference type="CDD" id="cd09597">
    <property type="entry name" value="M4_TLP"/>
    <property type="match status" value="1"/>
</dbReference>
<evidence type="ECO:0000256" key="1">
    <source>
        <dbReference type="ARBA" id="ARBA00001947"/>
    </source>
</evidence>
<evidence type="ECO:0000256" key="8">
    <source>
        <dbReference type="ARBA" id="ARBA00023049"/>
    </source>
</evidence>
<sequence>MKKKGTLLAGGTLLFGVLASGAGAEPSDSSPVELTPKFVKEVAKAPASAPNDQKVLNFLQKSSKTLGLSSQSVQKQLRIVKREKDSNGLLHYRLQQYIGDIPVYGAVQTVHLDKEEQVTSFLGAAIAESYQTIPGGTTPKISAADAVYIAEQEAASRIAQELDNARVTDDVYAANSLEEERISLSDSVLGEHAAEPKAELYIYPEGDTARLVYMTEVNLIDPVLLRTRYFVDAQDGSIVFQYDILGMATGRGTGVLGDSKTFTTTQSGSTYQLRDTTRGNGIVTYTANSRYTWPGTLLTDADNVWTDAAAVDAHAYAATVYDYYLDKFNRDSLDGNGYQIRSTVHYGSRYNNAGWNGVGMAYGDGDGVQFRQLSGDPDVVGHELTHGVTEFTSGLEYLNEPGALNEAFSDIIGNDVQRANWLIGDDVYTPGIPGDALRSLANPVLYDQPDHYDDRYRGTADNGGVHTNSGIINKAYYLTAAGGTHNGVTVPGIGRDKAVKIYYNAFVYYLTPTSNFAAARDALVQSAVDLYGAGSAEATSVGLAFDAVGVH</sequence>
<dbReference type="PANTHER" id="PTHR33794:SF1">
    <property type="entry name" value="BACILLOLYSIN"/>
    <property type="match status" value="1"/>
</dbReference>
<comment type="caution">
    <text evidence="13">The sequence shown here is derived from an EMBL/GenBank/DDBJ whole genome shotgun (WGS) entry which is preliminary data.</text>
</comment>
<keyword evidence="5 9" id="KW-0732">Signal</keyword>
<feature type="domain" description="Peptidase M4 C-terminal" evidence="11">
    <location>
        <begin position="393"/>
        <end position="550"/>
    </location>
</feature>
<dbReference type="PRINTS" id="PR00730">
    <property type="entry name" value="THERMOLYSIN"/>
</dbReference>
<feature type="domain" description="Peptidase M4" evidence="10">
    <location>
        <begin position="249"/>
        <end position="390"/>
    </location>
</feature>
<dbReference type="InterPro" id="IPR027268">
    <property type="entry name" value="Peptidase_M4/M1_CTD_sf"/>
</dbReference>
<comment type="cofactor">
    <cofactor evidence="1 9">
        <name>Zn(2+)</name>
        <dbReference type="ChEBI" id="CHEBI:29105"/>
    </cofactor>
</comment>
<evidence type="ECO:0000256" key="9">
    <source>
        <dbReference type="RuleBase" id="RU366073"/>
    </source>
</evidence>
<evidence type="ECO:0000256" key="4">
    <source>
        <dbReference type="ARBA" id="ARBA00022723"/>
    </source>
</evidence>
<evidence type="ECO:0000256" key="5">
    <source>
        <dbReference type="ARBA" id="ARBA00022729"/>
    </source>
</evidence>
<dbReference type="Proteomes" id="UP001580346">
    <property type="component" value="Unassembled WGS sequence"/>
</dbReference>
<dbReference type="InterPro" id="IPR050728">
    <property type="entry name" value="Zinc_Metalloprotease_M4"/>
</dbReference>
<dbReference type="Gene3D" id="3.10.450.40">
    <property type="match status" value="1"/>
</dbReference>
<comment type="subcellular location">
    <subcellularLocation>
        <location evidence="9">Secreted</location>
    </subcellularLocation>
</comment>
<organism evidence="13 14">
    <name type="scientific">Paenibacillus enshidis</name>
    <dbReference type="NCBI Taxonomy" id="1458439"/>
    <lineage>
        <taxon>Bacteria</taxon>
        <taxon>Bacillati</taxon>
        <taxon>Bacillota</taxon>
        <taxon>Bacilli</taxon>
        <taxon>Bacillales</taxon>
        <taxon>Paenibacillaceae</taxon>
        <taxon>Paenibacillus</taxon>
    </lineage>
</organism>
<dbReference type="Pfam" id="PF02868">
    <property type="entry name" value="Peptidase_M4_C"/>
    <property type="match status" value="1"/>
</dbReference>
<evidence type="ECO:0000259" key="12">
    <source>
        <dbReference type="Pfam" id="PF07504"/>
    </source>
</evidence>
<accession>A0ABV5AT72</accession>
<dbReference type="EC" id="3.4.24.-" evidence="9"/>
<dbReference type="InterPro" id="IPR001570">
    <property type="entry name" value="Peptidase_M4_C_domain"/>
</dbReference>
<dbReference type="RefSeq" id="WP_375355286.1">
    <property type="nucleotide sequence ID" value="NZ_JBHHMI010000007.1"/>
</dbReference>
<dbReference type="Pfam" id="PF07504">
    <property type="entry name" value="FTP"/>
    <property type="match status" value="1"/>
</dbReference>
<dbReference type="PANTHER" id="PTHR33794">
    <property type="entry name" value="BACILLOLYSIN"/>
    <property type="match status" value="1"/>
</dbReference>
<comment type="function">
    <text evidence="9">Extracellular zinc metalloprotease.</text>
</comment>
<keyword evidence="6 9" id="KW-0378">Hydrolase</keyword>
<reference evidence="13 14" key="1">
    <citation type="submission" date="2024-09" db="EMBL/GenBank/DDBJ databases">
        <title>Paenibacillus zeirhizospherea sp. nov., isolated from surface of the maize (Zea mays) roots in a horticulture field, Hungary.</title>
        <authorList>
            <person name="Marton D."/>
            <person name="Farkas M."/>
            <person name="Bedics A."/>
            <person name="Toth E."/>
            <person name="Tancsics A."/>
            <person name="Boka K."/>
            <person name="Maroti G."/>
            <person name="Kriszt B."/>
            <person name="Cserhati M."/>
        </authorList>
    </citation>
    <scope>NUCLEOTIDE SEQUENCE [LARGE SCALE GENOMIC DNA]</scope>
    <source>
        <strain evidence="13 14">KCTC 33519</strain>
    </source>
</reference>
<protein>
    <recommendedName>
        <fullName evidence="9">Neutral metalloproteinase</fullName>
        <ecNumber evidence="9">3.4.24.-</ecNumber>
    </recommendedName>
</protein>
<keyword evidence="4" id="KW-0479">Metal-binding</keyword>
<evidence type="ECO:0000259" key="11">
    <source>
        <dbReference type="Pfam" id="PF02868"/>
    </source>
</evidence>
<dbReference type="InterPro" id="IPR023612">
    <property type="entry name" value="Peptidase_M4"/>
</dbReference>
<keyword evidence="9" id="KW-0964">Secreted</keyword>
<gene>
    <name evidence="13" type="ORF">ACE41H_10475</name>
</gene>
<dbReference type="InterPro" id="IPR011096">
    <property type="entry name" value="FTP_domain"/>
</dbReference>
<dbReference type="Gene3D" id="3.10.450.490">
    <property type="match status" value="1"/>
</dbReference>
<evidence type="ECO:0000256" key="7">
    <source>
        <dbReference type="ARBA" id="ARBA00022833"/>
    </source>
</evidence>
<evidence type="ECO:0000259" key="10">
    <source>
        <dbReference type="Pfam" id="PF01447"/>
    </source>
</evidence>